<evidence type="ECO:0000259" key="12">
    <source>
        <dbReference type="SMART" id="SM01003"/>
    </source>
</evidence>
<evidence type="ECO:0000256" key="10">
    <source>
        <dbReference type="ARBA" id="ARBA00084087"/>
    </source>
</evidence>
<dbReference type="GO" id="GO:0006740">
    <property type="term" value="P:NADPH regeneration"/>
    <property type="evidence" value="ECO:0007669"/>
    <property type="project" value="TreeGrafter"/>
</dbReference>
<dbReference type="GO" id="GO:0050661">
    <property type="term" value="F:NADP binding"/>
    <property type="evidence" value="ECO:0007669"/>
    <property type="project" value="TreeGrafter"/>
</dbReference>
<evidence type="ECO:0000256" key="5">
    <source>
        <dbReference type="ARBA" id="ARBA00022967"/>
    </source>
</evidence>
<organism evidence="13 14">
    <name type="scientific">Rapidithrix thailandica</name>
    <dbReference type="NCBI Taxonomy" id="413964"/>
    <lineage>
        <taxon>Bacteria</taxon>
        <taxon>Pseudomonadati</taxon>
        <taxon>Bacteroidota</taxon>
        <taxon>Cytophagia</taxon>
        <taxon>Cytophagales</taxon>
        <taxon>Flammeovirgaceae</taxon>
        <taxon>Rapidithrix</taxon>
    </lineage>
</organism>
<keyword evidence="4" id="KW-0521">NADP</keyword>
<evidence type="ECO:0000313" key="14">
    <source>
        <dbReference type="Proteomes" id="UP001403385"/>
    </source>
</evidence>
<comment type="caution">
    <text evidence="13">The sequence shown here is derived from an EMBL/GenBank/DDBJ whole genome shotgun (WGS) entry which is preliminary data.</text>
</comment>
<dbReference type="GO" id="GO:0005886">
    <property type="term" value="C:plasma membrane"/>
    <property type="evidence" value="ECO:0007669"/>
    <property type="project" value="TreeGrafter"/>
</dbReference>
<reference evidence="13 14" key="1">
    <citation type="submission" date="2024-04" db="EMBL/GenBank/DDBJ databases">
        <title>Novel genus in family Flammeovirgaceae.</title>
        <authorList>
            <person name="Nguyen T.H."/>
            <person name="Vuong T.Q."/>
            <person name="Le H."/>
            <person name="Kim S.-G."/>
        </authorList>
    </citation>
    <scope>NUCLEOTIDE SEQUENCE [LARGE SCALE GENOMIC DNA]</scope>
    <source>
        <strain evidence="13 14">JCM 23209</strain>
    </source>
</reference>
<keyword evidence="5" id="KW-1278">Translocase</keyword>
<keyword evidence="14" id="KW-1185">Reference proteome</keyword>
<dbReference type="NCBIfam" id="NF006942">
    <property type="entry name" value="PRK09424.1"/>
    <property type="match status" value="1"/>
</dbReference>
<evidence type="ECO:0000313" key="13">
    <source>
        <dbReference type="EMBL" id="MEN7549508.1"/>
    </source>
</evidence>
<gene>
    <name evidence="13" type="ORF">AAG747_16410</name>
</gene>
<dbReference type="SMART" id="SM01003">
    <property type="entry name" value="AlaDh_PNT_N"/>
    <property type="match status" value="1"/>
</dbReference>
<name>A0AAW9SAK6_9BACT</name>
<keyword evidence="6" id="KW-0520">NAD</keyword>
<dbReference type="FunFam" id="3.40.50.720:FF:000188">
    <property type="entry name" value="NAD(P) transhydrogenase alpha subunit 1"/>
    <property type="match status" value="1"/>
</dbReference>
<dbReference type="CDD" id="cd05304">
    <property type="entry name" value="Rubrum_tdh"/>
    <property type="match status" value="1"/>
</dbReference>
<evidence type="ECO:0000256" key="7">
    <source>
        <dbReference type="ARBA" id="ARBA00048202"/>
    </source>
</evidence>
<evidence type="ECO:0000256" key="2">
    <source>
        <dbReference type="ARBA" id="ARBA00012943"/>
    </source>
</evidence>
<proteinExistence type="predicted"/>
<feature type="domain" description="Alanine dehydrogenase/pyridine nucleotide transhydrogenase N-terminal" evidence="12">
    <location>
        <begin position="4"/>
        <end position="135"/>
    </location>
</feature>
<dbReference type="InterPro" id="IPR007698">
    <property type="entry name" value="AlaDH/PNT_NAD(H)-bd"/>
</dbReference>
<dbReference type="EMBL" id="JBDKWZ010000009">
    <property type="protein sequence ID" value="MEN7549508.1"/>
    <property type="molecule type" value="Genomic_DNA"/>
</dbReference>
<evidence type="ECO:0000256" key="4">
    <source>
        <dbReference type="ARBA" id="ARBA00022857"/>
    </source>
</evidence>
<evidence type="ECO:0000259" key="11">
    <source>
        <dbReference type="SMART" id="SM01002"/>
    </source>
</evidence>
<comment type="function">
    <text evidence="1">The transhydrogenation between NADH and NADP is coupled to respiration and ATP hydrolysis and functions as a proton pump across the membrane.</text>
</comment>
<dbReference type="SUPFAM" id="SSF52283">
    <property type="entry name" value="Formate/glycerate dehydrogenase catalytic domain-like"/>
    <property type="match status" value="1"/>
</dbReference>
<dbReference type="PANTHER" id="PTHR10160:SF19">
    <property type="entry name" value="PROTON-TRANSLOCATING NAD(P)(+) TRANSHYDROGENASE"/>
    <property type="match status" value="1"/>
</dbReference>
<evidence type="ECO:0000256" key="9">
    <source>
        <dbReference type="ARBA" id="ARBA00076996"/>
    </source>
</evidence>
<dbReference type="PANTHER" id="PTHR10160">
    <property type="entry name" value="NAD(P) TRANSHYDROGENASE"/>
    <property type="match status" value="1"/>
</dbReference>
<dbReference type="EC" id="7.1.1.1" evidence="2"/>
<evidence type="ECO:0000256" key="3">
    <source>
        <dbReference type="ARBA" id="ARBA00022741"/>
    </source>
</evidence>
<dbReference type="SMART" id="SM01002">
    <property type="entry name" value="AlaDh_PNT_C"/>
    <property type="match status" value="1"/>
</dbReference>
<comment type="catalytic activity">
    <reaction evidence="7">
        <text>NAD(+) + NADPH + H(+)(in) = NADH + NADP(+) + H(+)(out)</text>
        <dbReference type="Rhea" id="RHEA:47992"/>
        <dbReference type="ChEBI" id="CHEBI:15378"/>
        <dbReference type="ChEBI" id="CHEBI:57540"/>
        <dbReference type="ChEBI" id="CHEBI:57783"/>
        <dbReference type="ChEBI" id="CHEBI:57945"/>
        <dbReference type="ChEBI" id="CHEBI:58349"/>
        <dbReference type="EC" id="7.1.1.1"/>
    </reaction>
</comment>
<dbReference type="Proteomes" id="UP001403385">
    <property type="component" value="Unassembled WGS sequence"/>
</dbReference>
<keyword evidence="3" id="KW-0547">Nucleotide-binding</keyword>
<dbReference type="Pfam" id="PF05222">
    <property type="entry name" value="AlaDh_PNT_N"/>
    <property type="match status" value="1"/>
</dbReference>
<dbReference type="RefSeq" id="WP_346822287.1">
    <property type="nucleotide sequence ID" value="NZ_JBDKWZ010000009.1"/>
</dbReference>
<evidence type="ECO:0000256" key="8">
    <source>
        <dbReference type="ARBA" id="ARBA00071353"/>
    </source>
</evidence>
<dbReference type="SUPFAM" id="SSF51735">
    <property type="entry name" value="NAD(P)-binding Rossmann-fold domains"/>
    <property type="match status" value="1"/>
</dbReference>
<dbReference type="GO" id="GO:0008750">
    <property type="term" value="F:proton-translocating NAD(P)+ transhydrogenase activity"/>
    <property type="evidence" value="ECO:0007669"/>
    <property type="project" value="UniProtKB-EC"/>
</dbReference>
<evidence type="ECO:0000256" key="1">
    <source>
        <dbReference type="ARBA" id="ARBA00003943"/>
    </source>
</evidence>
<dbReference type="InterPro" id="IPR007886">
    <property type="entry name" value="AlaDH/PNT_N"/>
</dbReference>
<sequence length="380" mass="40878">MRIGILNEQHDHRVAINPEVAQKLIAEGNELWVEKNAGAQAFFSDQDYATAGAKLVEREQILKDTELVISIHPVNGKELSQLQGKVYISSFAPFTEGVDLSPVAEAGITALSLDMIPRSTIAQSMDILSSMASIAGYLSVIEAAKHLPRYFPMLTTAAGTIPPAKVLVLGAGVAGLQAIATAKRLGAVIEAFDTRAAAKEEVQSLGAKFVEVEGATDDKAAGGYAVEQSEEYKKKQQALIKEKIEKSDVVITTAQLRGKRAPILIKKDMVEAMNPGSVIVDLAASTGGNCELTKNEAVIEHKGVTIIGNSNLAAELPMNASQLYAKNIHNYLKVFLKEGKLELDFDNEIIKSSCIAHDGTVRYENPFAANHKPLEVENSN</sequence>
<protein>
    <recommendedName>
        <fullName evidence="8">NAD(P) transhydrogenase subunit alpha part 1</fullName>
        <ecNumber evidence="2">7.1.1.1</ecNumber>
    </recommendedName>
    <alternativeName>
        <fullName evidence="10">Nicotinamide nucleotide transhydrogenase subunit alpha 1</fullName>
    </alternativeName>
    <alternativeName>
        <fullName evidence="9">Pyridine nucleotide transhydrogenase subunit alpha 1</fullName>
    </alternativeName>
</protein>
<dbReference type="InterPro" id="IPR036291">
    <property type="entry name" value="NAD(P)-bd_dom_sf"/>
</dbReference>
<evidence type="ECO:0000256" key="6">
    <source>
        <dbReference type="ARBA" id="ARBA00023027"/>
    </source>
</evidence>
<dbReference type="Gene3D" id="3.40.50.720">
    <property type="entry name" value="NAD(P)-binding Rossmann-like Domain"/>
    <property type="match status" value="2"/>
</dbReference>
<dbReference type="Pfam" id="PF01262">
    <property type="entry name" value="AlaDh_PNT_C"/>
    <property type="match status" value="1"/>
</dbReference>
<feature type="domain" description="Alanine dehydrogenase/pyridine nucleotide transhydrogenase NAD(H)-binding" evidence="11">
    <location>
        <begin position="144"/>
        <end position="308"/>
    </location>
</feature>
<accession>A0AAW9SAK6</accession>
<dbReference type="AlphaFoldDB" id="A0AAW9SAK6"/>